<geneLocation type="plasmid" evidence="7">
    <name>cbm2586_p</name>
</geneLocation>
<protein>
    <submittedName>
        <fullName evidence="3">Uncharacterized protein</fullName>
    </submittedName>
</protein>
<evidence type="ECO:0000313" key="3">
    <source>
        <dbReference type="EMBL" id="SPC25157.1"/>
    </source>
</evidence>
<keyword evidence="4" id="KW-0614">Plasmid</keyword>
<evidence type="ECO:0000313" key="1">
    <source>
        <dbReference type="EMBL" id="SOY75809.1"/>
    </source>
</evidence>
<sequence>MSHEMNQIDKHAFKKSAMARLSRYYAIVHGAHRQTLRKIESLAHSALLRINCQHVTFLTNGSIWALRLARRAAGAG</sequence>
<geneLocation type="plasmid" evidence="5">
    <name>cbm2636p</name>
</geneLocation>
<dbReference type="EMBL" id="OFSN01000042">
    <property type="protein sequence ID" value="SOY77806.1"/>
    <property type="molecule type" value="Genomic_DNA"/>
</dbReference>
<organism evidence="3 8">
    <name type="scientific">Cupriavidus taiwanensis</name>
    <dbReference type="NCBI Taxonomy" id="164546"/>
    <lineage>
        <taxon>Bacteria</taxon>
        <taxon>Pseudomonadati</taxon>
        <taxon>Pseudomonadota</taxon>
        <taxon>Betaproteobacteria</taxon>
        <taxon>Burkholderiales</taxon>
        <taxon>Burkholderiaceae</taxon>
        <taxon>Cupriavidus</taxon>
    </lineage>
</organism>
<geneLocation type="plasmid" evidence="8">
    <name>cbm2594_p</name>
</geneLocation>
<reference evidence="5 6" key="1">
    <citation type="submission" date="2018-01" db="EMBL/GenBank/DDBJ databases">
        <authorList>
            <person name="Clerissi C."/>
        </authorList>
    </citation>
    <scope>NUCLEOTIDE SEQUENCE [LARGE SCALE GENOMIC DNA]</scope>
    <source>
        <strain evidence="2">Cupriavidus taiwanensis LMG 19430</strain>
        <strain evidence="1">Cupriavidus taiwanensis STM 3521</strain>
        <strain evidence="3">Cupriavidus taiwanensis STM 6021</strain>
        <strain evidence="4">Cupriavidus taiwanensis SWF 66322</strain>
        <plasmid evidence="7">cbm2586_p</plasmid>
        <plasmid evidence="6">cbm2589_p</plasmid>
        <plasmid evidence="8">cbm2594_p</plasmid>
        <plasmid evidence="5">cbm2636p</plasmid>
        <plasmid evidence="4">CBM2636p</plasmid>
    </source>
</reference>
<evidence type="ECO:0000313" key="2">
    <source>
        <dbReference type="EMBL" id="SOY77806.1"/>
    </source>
</evidence>
<proteinExistence type="predicted"/>
<evidence type="ECO:0000313" key="6">
    <source>
        <dbReference type="Proteomes" id="UP000256297"/>
    </source>
</evidence>
<dbReference type="Proteomes" id="UP000257016">
    <property type="component" value="Unassembled WGS sequence"/>
</dbReference>
<dbReference type="AlphaFoldDB" id="A0A375DSI4"/>
<gene>
    <name evidence="2" type="ORF">CBM2586_P220015</name>
    <name evidence="1" type="ORF">CBM2589_P220015</name>
    <name evidence="3" type="ORF">CBM2594_P140018</name>
    <name evidence="4" type="ORF">CBM2636_P20191</name>
</gene>
<evidence type="ECO:0000313" key="4">
    <source>
        <dbReference type="EMBL" id="SPD69504.1"/>
    </source>
</evidence>
<geneLocation type="plasmid" evidence="4">
    <name>CBM2636p</name>
</geneLocation>
<dbReference type="EMBL" id="OFSP01000054">
    <property type="protein sequence ID" value="SOY75809.1"/>
    <property type="molecule type" value="Genomic_DNA"/>
</dbReference>
<evidence type="ECO:0000313" key="5">
    <source>
        <dbReference type="Proteomes" id="UP000254259"/>
    </source>
</evidence>
<evidence type="ECO:0000313" key="7">
    <source>
        <dbReference type="Proteomes" id="UP000257016"/>
    </source>
</evidence>
<evidence type="ECO:0000313" key="8">
    <source>
        <dbReference type="Proteomes" id="UP000257139"/>
    </source>
</evidence>
<name>A0A375DSI4_9BURK</name>
<dbReference type="Proteomes" id="UP000256297">
    <property type="component" value="Plasmid CBM2589_p"/>
</dbReference>
<dbReference type="Proteomes" id="UP000257139">
    <property type="component" value="Plasmid CBM2594_p"/>
</dbReference>
<dbReference type="Proteomes" id="UP000254259">
    <property type="component" value="Plasmid CBM2636p"/>
</dbReference>
<geneLocation type="plasmid" evidence="6">
    <name>cbm2589_p</name>
</geneLocation>
<dbReference type="EMBL" id="OGUU01000019">
    <property type="protein sequence ID" value="SPC25157.1"/>
    <property type="molecule type" value="Genomic_DNA"/>
</dbReference>
<dbReference type="EMBL" id="LT984815">
    <property type="protein sequence ID" value="SPD69504.1"/>
    <property type="molecule type" value="Genomic_DNA"/>
</dbReference>
<accession>A0A375DSI4</accession>